<dbReference type="GO" id="GO:0015627">
    <property type="term" value="C:type II protein secretion system complex"/>
    <property type="evidence" value="ECO:0007669"/>
    <property type="project" value="InterPro"/>
</dbReference>
<evidence type="ECO:0000259" key="12">
    <source>
        <dbReference type="Pfam" id="PF12019"/>
    </source>
</evidence>
<dbReference type="Proteomes" id="UP001268036">
    <property type="component" value="Unassembled WGS sequence"/>
</dbReference>
<keyword evidence="7 11" id="KW-1133">Transmembrane helix</keyword>
<dbReference type="InterPro" id="IPR012902">
    <property type="entry name" value="N_methyl_site"/>
</dbReference>
<evidence type="ECO:0000256" key="5">
    <source>
        <dbReference type="ARBA" id="ARBA00022519"/>
    </source>
</evidence>
<evidence type="ECO:0000313" key="14">
    <source>
        <dbReference type="Proteomes" id="UP001268036"/>
    </source>
</evidence>
<keyword evidence="6 11" id="KW-0812">Transmembrane</keyword>
<proteinExistence type="inferred from homology"/>
<dbReference type="NCBIfam" id="TIGR02532">
    <property type="entry name" value="IV_pilin_GFxxxE"/>
    <property type="match status" value="1"/>
</dbReference>
<evidence type="ECO:0000256" key="8">
    <source>
        <dbReference type="ARBA" id="ARBA00023136"/>
    </source>
</evidence>
<keyword evidence="8 11" id="KW-0472">Membrane</keyword>
<dbReference type="Pfam" id="PF12019">
    <property type="entry name" value="GspH"/>
    <property type="match status" value="1"/>
</dbReference>
<protein>
    <recommendedName>
        <fullName evidence="2">Type II secretion system protein H</fullName>
    </recommendedName>
    <alternativeName>
        <fullName evidence="10">General secretion pathway protein H</fullName>
    </alternativeName>
</protein>
<keyword evidence="5" id="KW-0997">Cell inner membrane</keyword>
<dbReference type="RefSeq" id="WP_309759966.1">
    <property type="nucleotide sequence ID" value="NZ_JAVJAF010000001.1"/>
</dbReference>
<organism evidence="13 14">
    <name type="scientific">Pseudomonas oryzihabitans</name>
    <dbReference type="NCBI Taxonomy" id="47885"/>
    <lineage>
        <taxon>Bacteria</taxon>
        <taxon>Pseudomonadati</taxon>
        <taxon>Pseudomonadota</taxon>
        <taxon>Gammaproteobacteria</taxon>
        <taxon>Pseudomonadales</taxon>
        <taxon>Pseudomonadaceae</taxon>
        <taxon>Pseudomonas</taxon>
    </lineage>
</organism>
<keyword evidence="3" id="KW-1003">Cell membrane</keyword>
<dbReference type="AlphaFoldDB" id="A0AAJ2BS36"/>
<evidence type="ECO:0000256" key="6">
    <source>
        <dbReference type="ARBA" id="ARBA00022692"/>
    </source>
</evidence>
<feature type="transmembrane region" description="Helical" evidence="11">
    <location>
        <begin position="12"/>
        <end position="32"/>
    </location>
</feature>
<keyword evidence="4" id="KW-0488">Methylation</keyword>
<evidence type="ECO:0000256" key="10">
    <source>
        <dbReference type="ARBA" id="ARBA00030775"/>
    </source>
</evidence>
<comment type="subcellular location">
    <subcellularLocation>
        <location evidence="1">Cell inner membrane</location>
        <topology evidence="1">Single-pass membrane protein</topology>
    </subcellularLocation>
</comment>
<name>A0AAJ2BS36_9PSED</name>
<dbReference type="SUPFAM" id="SSF54523">
    <property type="entry name" value="Pili subunits"/>
    <property type="match status" value="1"/>
</dbReference>
<evidence type="ECO:0000256" key="7">
    <source>
        <dbReference type="ARBA" id="ARBA00022989"/>
    </source>
</evidence>
<sequence>MAKQKMRTQYGFTLIETMVAIAILVIVISIAAPSFNRMLQSNRAAVLSNELLGTLQIARSEALKRRTSVVLCRSTTGSNTCVNGTDWSSGWLLMQGNTVLRTWEPISGGTLVGPSTGMTYQSNGLTTLAGGAQATFTITTSPTCSRTIQINTTGNATVGAGGCP</sequence>
<dbReference type="Gene3D" id="3.55.40.10">
    <property type="entry name" value="minor pseudopilin epsh domain"/>
    <property type="match status" value="1"/>
</dbReference>
<reference evidence="13" key="1">
    <citation type="submission" date="2023-08" db="EMBL/GenBank/DDBJ databases">
        <title>Functional and genomic diversity of the sorghum phyllosphere microbiome.</title>
        <authorList>
            <person name="Shade A."/>
        </authorList>
    </citation>
    <scope>NUCLEOTIDE SEQUENCE</scope>
    <source>
        <strain evidence="13">SORGH_AS_0201</strain>
    </source>
</reference>
<evidence type="ECO:0000256" key="4">
    <source>
        <dbReference type="ARBA" id="ARBA00022481"/>
    </source>
</evidence>
<dbReference type="GO" id="GO:0015628">
    <property type="term" value="P:protein secretion by the type II secretion system"/>
    <property type="evidence" value="ECO:0007669"/>
    <property type="project" value="InterPro"/>
</dbReference>
<dbReference type="EMBL" id="JAVJAF010000001">
    <property type="protein sequence ID" value="MDR6235387.1"/>
    <property type="molecule type" value="Genomic_DNA"/>
</dbReference>
<evidence type="ECO:0000256" key="11">
    <source>
        <dbReference type="SAM" id="Phobius"/>
    </source>
</evidence>
<accession>A0AAJ2BS36</accession>
<dbReference type="InterPro" id="IPR045584">
    <property type="entry name" value="Pilin-like"/>
</dbReference>
<dbReference type="InterPro" id="IPR022346">
    <property type="entry name" value="T2SS_GspH"/>
</dbReference>
<evidence type="ECO:0000256" key="3">
    <source>
        <dbReference type="ARBA" id="ARBA00022475"/>
    </source>
</evidence>
<evidence type="ECO:0000256" key="2">
    <source>
        <dbReference type="ARBA" id="ARBA00021549"/>
    </source>
</evidence>
<feature type="domain" description="General secretion pathway GspH" evidence="12">
    <location>
        <begin position="49"/>
        <end position="154"/>
    </location>
</feature>
<dbReference type="GO" id="GO:0005886">
    <property type="term" value="C:plasma membrane"/>
    <property type="evidence" value="ECO:0007669"/>
    <property type="project" value="UniProtKB-SubCell"/>
</dbReference>
<gene>
    <name evidence="13" type="ORF">QE440_003128</name>
</gene>
<comment type="caution">
    <text evidence="13">The sequence shown here is derived from an EMBL/GenBank/DDBJ whole genome shotgun (WGS) entry which is preliminary data.</text>
</comment>
<dbReference type="Pfam" id="PF07963">
    <property type="entry name" value="N_methyl"/>
    <property type="match status" value="1"/>
</dbReference>
<evidence type="ECO:0000313" key="13">
    <source>
        <dbReference type="EMBL" id="MDR6235387.1"/>
    </source>
</evidence>
<comment type="similarity">
    <text evidence="9">Belongs to the GSP H family.</text>
</comment>
<evidence type="ECO:0000256" key="1">
    <source>
        <dbReference type="ARBA" id="ARBA00004377"/>
    </source>
</evidence>
<evidence type="ECO:0000256" key="9">
    <source>
        <dbReference type="ARBA" id="ARBA00025772"/>
    </source>
</evidence>